<gene>
    <name evidence="4" type="ORF">LAQU0_S03e02344g</name>
</gene>
<dbReference type="GO" id="GO:0005829">
    <property type="term" value="C:cytosol"/>
    <property type="evidence" value="ECO:0007669"/>
    <property type="project" value="TreeGrafter"/>
</dbReference>
<dbReference type="CDD" id="cd14324">
    <property type="entry name" value="UBA_Dsk2p_like"/>
    <property type="match status" value="1"/>
</dbReference>
<sequence>MSITVHIKSGQNKWDVIIDPSSTIAQFKSAIAAQSEIAPENQRLIYSGKILKDDQTVESYKILDDHSVHLVKSGGAKKAASPGAAAGAAGDATAAGAASTPAAQPQQSAPTNLSTGQGGGFNPLSDLTSARYAGFLNLPSADSFGPDGGMTSAPNSDDVLSMLDNPVMQSQMNEMLSNPQMIDFLIQQSPQLQSMGPQARTLLQSPFFRQMMTNPDMIRQSMQFSSMLGGDSAAGGGSSFPAPGTPAQADAPSQPASDSSAASGAGAANPFASLLGGQAGASGSTPAANPFLSMLGGGSAGAPPALDPMVLSSILGGAGATSQQPQDTRPPEERYEHQLRQLNDMGFFEFDRNVAALRRSGGSVQGALDALLNGDV</sequence>
<feature type="compositionally biased region" description="Low complexity" evidence="1">
    <location>
        <begin position="96"/>
        <end position="111"/>
    </location>
</feature>
<dbReference type="GO" id="GO:0006511">
    <property type="term" value="P:ubiquitin-dependent protein catabolic process"/>
    <property type="evidence" value="ECO:0007669"/>
    <property type="project" value="TreeGrafter"/>
</dbReference>
<dbReference type="InterPro" id="IPR029071">
    <property type="entry name" value="Ubiquitin-like_domsf"/>
</dbReference>
<feature type="domain" description="UBA" evidence="2">
    <location>
        <begin position="330"/>
        <end position="374"/>
    </location>
</feature>
<organism evidence="4 5">
    <name type="scientific">Lachancea quebecensis</name>
    <dbReference type="NCBI Taxonomy" id="1654605"/>
    <lineage>
        <taxon>Eukaryota</taxon>
        <taxon>Fungi</taxon>
        <taxon>Dikarya</taxon>
        <taxon>Ascomycota</taxon>
        <taxon>Saccharomycotina</taxon>
        <taxon>Saccharomycetes</taxon>
        <taxon>Saccharomycetales</taxon>
        <taxon>Saccharomycetaceae</taxon>
        <taxon>Lachancea</taxon>
    </lineage>
</organism>
<dbReference type="SMART" id="SM00727">
    <property type="entry name" value="STI1"/>
    <property type="match status" value="2"/>
</dbReference>
<evidence type="ECO:0000256" key="1">
    <source>
        <dbReference type="SAM" id="MobiDB-lite"/>
    </source>
</evidence>
<feature type="domain" description="Ubiquitin-like" evidence="3">
    <location>
        <begin position="1"/>
        <end position="71"/>
    </location>
</feature>
<dbReference type="PROSITE" id="PS50053">
    <property type="entry name" value="UBIQUITIN_2"/>
    <property type="match status" value="1"/>
</dbReference>
<feature type="compositionally biased region" description="Low complexity" evidence="1">
    <location>
        <begin position="239"/>
        <end position="266"/>
    </location>
</feature>
<proteinExistence type="predicted"/>
<evidence type="ECO:0000313" key="4">
    <source>
        <dbReference type="EMBL" id="CUS21427.1"/>
    </source>
</evidence>
<dbReference type="SMART" id="SM00165">
    <property type="entry name" value="UBA"/>
    <property type="match status" value="1"/>
</dbReference>
<dbReference type="InterPro" id="IPR019954">
    <property type="entry name" value="Ubiquitin_CS"/>
</dbReference>
<dbReference type="SMART" id="SM00213">
    <property type="entry name" value="UBQ"/>
    <property type="match status" value="1"/>
</dbReference>
<dbReference type="InterPro" id="IPR009060">
    <property type="entry name" value="UBA-like_sf"/>
</dbReference>
<dbReference type="AlphaFoldDB" id="A0A0N7ML66"/>
<dbReference type="GO" id="GO:0031593">
    <property type="term" value="F:polyubiquitin modification-dependent protein binding"/>
    <property type="evidence" value="ECO:0007669"/>
    <property type="project" value="TreeGrafter"/>
</dbReference>
<protein>
    <submittedName>
        <fullName evidence="4">LAQU0S03e02344g1_1</fullName>
    </submittedName>
</protein>
<dbReference type="PANTHER" id="PTHR10677:SF3">
    <property type="entry name" value="FI07626P-RELATED"/>
    <property type="match status" value="1"/>
</dbReference>
<dbReference type="Gene3D" id="3.10.20.90">
    <property type="entry name" value="Phosphatidylinositol 3-kinase Catalytic Subunit, Chain A, domain 1"/>
    <property type="match status" value="1"/>
</dbReference>
<dbReference type="PANTHER" id="PTHR10677">
    <property type="entry name" value="UBIQUILIN"/>
    <property type="match status" value="1"/>
</dbReference>
<feature type="region of interest" description="Disordered" evidence="1">
    <location>
        <begin position="96"/>
        <end position="121"/>
    </location>
</feature>
<dbReference type="InterPro" id="IPR000626">
    <property type="entry name" value="Ubiquitin-like_dom"/>
</dbReference>
<feature type="region of interest" description="Disordered" evidence="1">
    <location>
        <begin position="227"/>
        <end position="266"/>
    </location>
</feature>
<evidence type="ECO:0000313" key="5">
    <source>
        <dbReference type="Proteomes" id="UP000236544"/>
    </source>
</evidence>
<dbReference type="SUPFAM" id="SSF46934">
    <property type="entry name" value="UBA-like"/>
    <property type="match status" value="1"/>
</dbReference>
<dbReference type="Proteomes" id="UP000236544">
    <property type="component" value="Unassembled WGS sequence"/>
</dbReference>
<dbReference type="Pfam" id="PF00240">
    <property type="entry name" value="ubiquitin"/>
    <property type="match status" value="1"/>
</dbReference>
<dbReference type="EMBL" id="LN890565">
    <property type="protein sequence ID" value="CUS21427.1"/>
    <property type="molecule type" value="Genomic_DNA"/>
</dbReference>
<name>A0A0N7ML66_9SACH</name>
<accession>A0A0N7ML66</accession>
<dbReference type="SUPFAM" id="SSF54236">
    <property type="entry name" value="Ubiquitin-like"/>
    <property type="match status" value="1"/>
</dbReference>
<dbReference type="Pfam" id="PF23195">
    <property type="entry name" value="UBQLN1"/>
    <property type="match status" value="1"/>
</dbReference>
<evidence type="ECO:0000259" key="3">
    <source>
        <dbReference type="PROSITE" id="PS50053"/>
    </source>
</evidence>
<dbReference type="CDD" id="cd16106">
    <property type="entry name" value="Ubl_Dsk2p_like"/>
    <property type="match status" value="1"/>
</dbReference>
<dbReference type="InterPro" id="IPR006636">
    <property type="entry name" value="STI1_HS-bd"/>
</dbReference>
<dbReference type="OrthoDB" id="267397at2759"/>
<dbReference type="PROSITE" id="PS00299">
    <property type="entry name" value="UBIQUITIN_1"/>
    <property type="match status" value="1"/>
</dbReference>
<dbReference type="InterPro" id="IPR015496">
    <property type="entry name" value="Ubiquilin"/>
</dbReference>
<dbReference type="InterPro" id="IPR015940">
    <property type="entry name" value="UBA"/>
</dbReference>
<dbReference type="FunFam" id="1.10.8.10:FF:000024">
    <property type="entry name" value="Ubiquitin domain-containing protein DSK2"/>
    <property type="match status" value="1"/>
</dbReference>
<keyword evidence="5" id="KW-1185">Reference proteome</keyword>
<dbReference type="PROSITE" id="PS50030">
    <property type="entry name" value="UBA"/>
    <property type="match status" value="1"/>
</dbReference>
<evidence type="ECO:0000259" key="2">
    <source>
        <dbReference type="PROSITE" id="PS50030"/>
    </source>
</evidence>
<dbReference type="Gene3D" id="1.10.8.10">
    <property type="entry name" value="DNA helicase RuvA subunit, C-terminal domain"/>
    <property type="match status" value="1"/>
</dbReference>
<reference evidence="5" key="1">
    <citation type="submission" date="2015-10" db="EMBL/GenBank/DDBJ databases">
        <authorList>
            <person name="Devillers H."/>
        </authorList>
    </citation>
    <scope>NUCLEOTIDE SEQUENCE [LARGE SCALE GENOMIC DNA]</scope>
</reference>